<dbReference type="OrthoDB" id="6270329at2759"/>
<evidence type="ECO:0000256" key="8">
    <source>
        <dbReference type="ARBA" id="ARBA00022786"/>
    </source>
</evidence>
<evidence type="ECO:0000256" key="10">
    <source>
        <dbReference type="ARBA" id="ARBA00023136"/>
    </source>
</evidence>
<dbReference type="PANTHER" id="PTHR12313">
    <property type="entry name" value="E3 UBIQUITIN-PROTEIN LIGASE RNF5-RELATED"/>
    <property type="match status" value="1"/>
</dbReference>
<evidence type="ECO:0000256" key="12">
    <source>
        <dbReference type="SAM" id="Phobius"/>
    </source>
</evidence>
<dbReference type="GeneID" id="19879444"/>
<dbReference type="InterPro" id="IPR045103">
    <property type="entry name" value="RNF5/RNF185-like"/>
</dbReference>
<evidence type="ECO:0000256" key="3">
    <source>
        <dbReference type="ARBA" id="ARBA00004906"/>
    </source>
</evidence>
<evidence type="ECO:0000256" key="6">
    <source>
        <dbReference type="ARBA" id="ARBA00022723"/>
    </source>
</evidence>
<dbReference type="OMA" id="DAVCTIR"/>
<comment type="catalytic activity">
    <reaction evidence="1">
        <text>S-ubiquitinyl-[E2 ubiquitin-conjugating enzyme]-L-cysteine + [acceptor protein]-L-lysine = [E2 ubiquitin-conjugating enzyme]-L-cysteine + N(6)-ubiquitinyl-[acceptor protein]-L-lysine.</text>
        <dbReference type="EC" id="2.3.2.27"/>
    </reaction>
</comment>
<dbReference type="InterPro" id="IPR001841">
    <property type="entry name" value="Znf_RING"/>
</dbReference>
<comment type="pathway">
    <text evidence="3">Protein modification; protein ubiquitination.</text>
</comment>
<dbReference type="SMART" id="SM00184">
    <property type="entry name" value="RING"/>
    <property type="match status" value="1"/>
</dbReference>
<keyword evidence="5" id="KW-0808">Transferase</keyword>
<dbReference type="Proteomes" id="UP000011081">
    <property type="component" value="Unassembled WGS sequence"/>
</dbReference>
<keyword evidence="7 11" id="KW-0863">Zinc-finger</keyword>
<keyword evidence="10 12" id="KW-0472">Membrane</keyword>
<dbReference type="GO" id="GO:0008270">
    <property type="term" value="F:zinc ion binding"/>
    <property type="evidence" value="ECO:0007669"/>
    <property type="project" value="UniProtKB-KW"/>
</dbReference>
<evidence type="ECO:0000256" key="9">
    <source>
        <dbReference type="ARBA" id="ARBA00022833"/>
    </source>
</evidence>
<evidence type="ECO:0000259" key="13">
    <source>
        <dbReference type="PROSITE" id="PS50089"/>
    </source>
</evidence>
<evidence type="ECO:0000256" key="11">
    <source>
        <dbReference type="PROSITE-ProRule" id="PRU00175"/>
    </source>
</evidence>
<evidence type="ECO:0000256" key="4">
    <source>
        <dbReference type="ARBA" id="ARBA00012483"/>
    </source>
</evidence>
<keyword evidence="12" id="KW-0812">Transmembrane</keyword>
<dbReference type="HOGENOM" id="CLU_165668_0_0_1"/>
<dbReference type="AlphaFoldDB" id="L2GTL1"/>
<dbReference type="EMBL" id="GL877428">
    <property type="protein sequence ID" value="ELA46949.1"/>
    <property type="molecule type" value="Genomic_DNA"/>
</dbReference>
<evidence type="ECO:0000313" key="15">
    <source>
        <dbReference type="Proteomes" id="UP000011081"/>
    </source>
</evidence>
<dbReference type="Pfam" id="PF15227">
    <property type="entry name" value="zf-C3HC4_4"/>
    <property type="match status" value="1"/>
</dbReference>
<dbReference type="Gene3D" id="3.30.40.10">
    <property type="entry name" value="Zinc/RING finger domain, C3HC4 (zinc finger)"/>
    <property type="match status" value="1"/>
</dbReference>
<dbReference type="InParanoid" id="L2GTL1"/>
<evidence type="ECO:0000313" key="14">
    <source>
        <dbReference type="EMBL" id="ELA46949.1"/>
    </source>
</evidence>
<dbReference type="SUPFAM" id="SSF57850">
    <property type="entry name" value="RING/U-box"/>
    <property type="match status" value="1"/>
</dbReference>
<evidence type="ECO:0000256" key="1">
    <source>
        <dbReference type="ARBA" id="ARBA00000900"/>
    </source>
</evidence>
<reference evidence="15" key="1">
    <citation type="submission" date="2011-03" db="EMBL/GenBank/DDBJ databases">
        <title>The genome sequence of Vavraia culicis strain floridensis.</title>
        <authorList>
            <consortium name="The Broad Institute Genome Sequencing Platform"/>
            <person name="Cuomo C."/>
            <person name="Becnel J."/>
            <person name="Sanscrainte N."/>
            <person name="Young S.K."/>
            <person name="Zeng Q."/>
            <person name="Gargeya S."/>
            <person name="Fitzgerald M."/>
            <person name="Haas B."/>
            <person name="Abouelleil A."/>
            <person name="Alvarado L."/>
            <person name="Arachchi H.M."/>
            <person name="Berlin A."/>
            <person name="Chapman S.B."/>
            <person name="Gearin G."/>
            <person name="Goldberg J."/>
            <person name="Griggs A."/>
            <person name="Gujja S."/>
            <person name="Hansen M."/>
            <person name="Heiman D."/>
            <person name="Howarth C."/>
            <person name="Larimer J."/>
            <person name="Lui A."/>
            <person name="MacDonald P.J.P."/>
            <person name="McCowen C."/>
            <person name="Montmayeur A."/>
            <person name="Murphy C."/>
            <person name="Neiman D."/>
            <person name="Pearson M."/>
            <person name="Priest M."/>
            <person name="Roberts A."/>
            <person name="Saif S."/>
            <person name="Shea T."/>
            <person name="Sisk P."/>
            <person name="Stolte C."/>
            <person name="Sykes S."/>
            <person name="Wortman J."/>
            <person name="Nusbaum C."/>
            <person name="Birren B."/>
        </authorList>
    </citation>
    <scope>NUCLEOTIDE SEQUENCE [LARGE SCALE GENOMIC DNA]</scope>
    <source>
        <strain evidence="15">floridensis</strain>
    </source>
</reference>
<keyword evidence="8" id="KW-0833">Ubl conjugation pathway</keyword>
<evidence type="ECO:0000256" key="2">
    <source>
        <dbReference type="ARBA" id="ARBA00004308"/>
    </source>
</evidence>
<accession>L2GTL1</accession>
<comment type="subcellular location">
    <subcellularLocation>
        <location evidence="2">Endomembrane system</location>
    </subcellularLocation>
</comment>
<dbReference type="VEuPathDB" id="MicrosporidiaDB:VCUG_01568"/>
<gene>
    <name evidence="14" type="ORF">VCUG_01568</name>
</gene>
<keyword evidence="9" id="KW-0862">Zinc</keyword>
<dbReference type="GO" id="GO:0006511">
    <property type="term" value="P:ubiquitin-dependent protein catabolic process"/>
    <property type="evidence" value="ECO:0007669"/>
    <property type="project" value="InterPro"/>
</dbReference>
<name>L2GTL1_VAVCU</name>
<proteinExistence type="predicted"/>
<dbReference type="PROSITE" id="PS00518">
    <property type="entry name" value="ZF_RING_1"/>
    <property type="match status" value="1"/>
</dbReference>
<dbReference type="InterPro" id="IPR013083">
    <property type="entry name" value="Znf_RING/FYVE/PHD"/>
</dbReference>
<dbReference type="RefSeq" id="XP_008074585.1">
    <property type="nucleotide sequence ID" value="XM_008076394.1"/>
</dbReference>
<dbReference type="GO" id="GO:0061630">
    <property type="term" value="F:ubiquitin protein ligase activity"/>
    <property type="evidence" value="ECO:0007669"/>
    <property type="project" value="UniProtKB-EC"/>
</dbReference>
<dbReference type="UniPathway" id="UPA00143"/>
<evidence type="ECO:0000256" key="5">
    <source>
        <dbReference type="ARBA" id="ARBA00022679"/>
    </source>
</evidence>
<sequence length="121" mass="14218">MAGNRYLECRVCLNVLYEPVSLTCGHVFCWPCIYQWSSTSSCCPVCMQRMTEYIPLYVDLPLDLDREVDGRVPARPDAVCTIRDRVKKRKARMWSRRGLEIFLILLFLYIGFQLAFRREKG</sequence>
<keyword evidence="6" id="KW-0479">Metal-binding</keyword>
<protein>
    <recommendedName>
        <fullName evidence="4">RING-type E3 ubiquitin transferase</fullName>
        <ecNumber evidence="4">2.3.2.27</ecNumber>
    </recommendedName>
</protein>
<evidence type="ECO:0000256" key="7">
    <source>
        <dbReference type="ARBA" id="ARBA00022771"/>
    </source>
</evidence>
<dbReference type="PROSITE" id="PS50089">
    <property type="entry name" value="ZF_RING_2"/>
    <property type="match status" value="1"/>
</dbReference>
<dbReference type="EC" id="2.3.2.27" evidence="4"/>
<dbReference type="GO" id="GO:0016567">
    <property type="term" value="P:protein ubiquitination"/>
    <property type="evidence" value="ECO:0007669"/>
    <property type="project" value="UniProtKB-UniPathway"/>
</dbReference>
<dbReference type="GO" id="GO:0005783">
    <property type="term" value="C:endoplasmic reticulum"/>
    <property type="evidence" value="ECO:0007669"/>
    <property type="project" value="InterPro"/>
</dbReference>
<organism evidence="14 15">
    <name type="scientific">Vavraia culicis (isolate floridensis)</name>
    <name type="common">Microsporidian parasite</name>
    <dbReference type="NCBI Taxonomy" id="948595"/>
    <lineage>
        <taxon>Eukaryota</taxon>
        <taxon>Fungi</taxon>
        <taxon>Fungi incertae sedis</taxon>
        <taxon>Microsporidia</taxon>
        <taxon>Pleistophoridae</taxon>
        <taxon>Vavraia</taxon>
    </lineage>
</organism>
<feature type="transmembrane region" description="Helical" evidence="12">
    <location>
        <begin position="98"/>
        <end position="116"/>
    </location>
</feature>
<keyword evidence="12" id="KW-1133">Transmembrane helix</keyword>
<keyword evidence="15" id="KW-1185">Reference proteome</keyword>
<dbReference type="InterPro" id="IPR017907">
    <property type="entry name" value="Znf_RING_CS"/>
</dbReference>
<feature type="domain" description="RING-type" evidence="13">
    <location>
        <begin position="9"/>
        <end position="46"/>
    </location>
</feature>
<dbReference type="STRING" id="948595.L2GTL1"/>